<feature type="non-terminal residue" evidence="5">
    <location>
        <position position="1"/>
    </location>
</feature>
<feature type="domain" description="Inosine/uridine-preferring nucleoside hydrolase" evidence="4">
    <location>
        <begin position="1"/>
        <end position="360"/>
    </location>
</feature>
<dbReference type="Pfam" id="PF01156">
    <property type="entry name" value="IU_nuc_hydro"/>
    <property type="match status" value="1"/>
</dbReference>
<dbReference type="PANTHER" id="PTHR12304:SF56">
    <property type="entry name" value="HYDROLASE, PUTATIVE (AFU_ORTHOLOGUE AFUA_1G11790)-RELATED"/>
    <property type="match status" value="1"/>
</dbReference>
<dbReference type="Gene3D" id="3.90.245.10">
    <property type="entry name" value="Ribonucleoside hydrolase-like"/>
    <property type="match status" value="1"/>
</dbReference>
<gene>
    <name evidence="5" type="ORF">POSPLADRAFT_1131046</name>
</gene>
<dbReference type="InterPro" id="IPR001910">
    <property type="entry name" value="Inosine/uridine_hydrolase_dom"/>
</dbReference>
<reference evidence="5 6" key="1">
    <citation type="submission" date="2017-04" db="EMBL/GenBank/DDBJ databases">
        <title>Genome Sequence of the Model Brown-Rot Fungus Postia placenta SB12.</title>
        <authorList>
            <consortium name="DOE Joint Genome Institute"/>
            <person name="Gaskell J."/>
            <person name="Kersten P."/>
            <person name="Larrondo L.F."/>
            <person name="Canessa P."/>
            <person name="Martinez D."/>
            <person name="Hibbett D."/>
            <person name="Schmoll M."/>
            <person name="Kubicek C.P."/>
            <person name="Martinez A.T."/>
            <person name="Yadav J."/>
            <person name="Master E."/>
            <person name="Magnuson J.K."/>
            <person name="James T."/>
            <person name="Yaver D."/>
            <person name="Berka R."/>
            <person name="Labutti K."/>
            <person name="Lipzen A."/>
            <person name="Aerts A."/>
            <person name="Barry K."/>
            <person name="Henrissat B."/>
            <person name="Blanchette R."/>
            <person name="Grigoriev I."/>
            <person name="Cullen D."/>
        </authorList>
    </citation>
    <scope>NUCLEOTIDE SEQUENCE [LARGE SCALE GENOMIC DNA]</scope>
    <source>
        <strain evidence="5 6">MAD-698-R-SB12</strain>
    </source>
</reference>
<evidence type="ECO:0000256" key="2">
    <source>
        <dbReference type="ARBA" id="ARBA00022801"/>
    </source>
</evidence>
<keyword evidence="6" id="KW-1185">Reference proteome</keyword>
<evidence type="ECO:0000256" key="3">
    <source>
        <dbReference type="ARBA" id="ARBA00023295"/>
    </source>
</evidence>
<dbReference type="GO" id="GO:0006152">
    <property type="term" value="P:purine nucleoside catabolic process"/>
    <property type="evidence" value="ECO:0007669"/>
    <property type="project" value="TreeGrafter"/>
</dbReference>
<dbReference type="InterPro" id="IPR036452">
    <property type="entry name" value="Ribo_hydro-like"/>
</dbReference>
<evidence type="ECO:0000256" key="1">
    <source>
        <dbReference type="ARBA" id="ARBA00009176"/>
    </source>
</evidence>
<dbReference type="RefSeq" id="XP_024343082.1">
    <property type="nucleotide sequence ID" value="XM_024484022.1"/>
</dbReference>
<sequence length="421" mass="45721">VDTDPGVDDTLAILLALASPELEVLAIVISYGNTDAESSHGNILKLYNALSREITSASGARTRYPGLEAKVILAQGANGPLEGDLHSAEYFHGRDGLGDITHRHPDLNVKPGSEHPQLQLTDRPGIEVALDVIRSQPERAVTYLALGPLTNLAQLMRLDGEVVRTRIGRVVCMGGALDVPGNTNPVSEFNFFADPFAVRELLTPGTPQLGIPLNRFLLLPLDITTPHELPFPLYKAKVDPVFESAAKPSQAEGKSPLVHFTSSFLERTREIMIEFGKDAMELHDIVAVWCAIENPPVHGEPEVAVPTLQRGWKAVKRVFQIERIGELTRGMLVVDRRDDEGAYAPGSNRAEVQAELEKHKFAHAGNFESTALPAQVEVEGQSQARALPDQATGVACVYETPGPAALVKLMLERIWGIDSEA</sequence>
<comment type="similarity">
    <text evidence="1">Belongs to the IUNH family.</text>
</comment>
<accession>A0A1X6NCC2</accession>
<proteinExistence type="inferred from homology"/>
<dbReference type="GeneID" id="36328971"/>
<protein>
    <recommendedName>
        <fullName evidence="4">Inosine/uridine-preferring nucleoside hydrolase domain-containing protein</fullName>
    </recommendedName>
</protein>
<dbReference type="EMBL" id="KZ110592">
    <property type="protein sequence ID" value="OSX66288.1"/>
    <property type="molecule type" value="Genomic_DNA"/>
</dbReference>
<dbReference type="Proteomes" id="UP000194127">
    <property type="component" value="Unassembled WGS sequence"/>
</dbReference>
<evidence type="ECO:0000259" key="4">
    <source>
        <dbReference type="Pfam" id="PF01156"/>
    </source>
</evidence>
<dbReference type="AlphaFoldDB" id="A0A1X6NCC2"/>
<dbReference type="PANTHER" id="PTHR12304">
    <property type="entry name" value="INOSINE-URIDINE PREFERRING NUCLEOSIDE HYDROLASE"/>
    <property type="match status" value="1"/>
</dbReference>
<dbReference type="GO" id="GO:0008477">
    <property type="term" value="F:purine nucleosidase activity"/>
    <property type="evidence" value="ECO:0007669"/>
    <property type="project" value="TreeGrafter"/>
</dbReference>
<dbReference type="GO" id="GO:0005829">
    <property type="term" value="C:cytosol"/>
    <property type="evidence" value="ECO:0007669"/>
    <property type="project" value="TreeGrafter"/>
</dbReference>
<dbReference type="OrthoDB" id="5783963at2759"/>
<evidence type="ECO:0000313" key="5">
    <source>
        <dbReference type="EMBL" id="OSX66288.1"/>
    </source>
</evidence>
<dbReference type="InterPro" id="IPR023186">
    <property type="entry name" value="IUNH"/>
</dbReference>
<dbReference type="STRING" id="670580.A0A1X6NCC2"/>
<organism evidence="5 6">
    <name type="scientific">Postia placenta MAD-698-R-SB12</name>
    <dbReference type="NCBI Taxonomy" id="670580"/>
    <lineage>
        <taxon>Eukaryota</taxon>
        <taxon>Fungi</taxon>
        <taxon>Dikarya</taxon>
        <taxon>Basidiomycota</taxon>
        <taxon>Agaricomycotina</taxon>
        <taxon>Agaricomycetes</taxon>
        <taxon>Polyporales</taxon>
        <taxon>Adustoporiaceae</taxon>
        <taxon>Rhodonia</taxon>
    </lineage>
</organism>
<name>A0A1X6NCC2_9APHY</name>
<evidence type="ECO:0000313" key="6">
    <source>
        <dbReference type="Proteomes" id="UP000194127"/>
    </source>
</evidence>
<keyword evidence="3" id="KW-0326">Glycosidase</keyword>
<keyword evidence="2" id="KW-0378">Hydrolase</keyword>
<dbReference type="SUPFAM" id="SSF53590">
    <property type="entry name" value="Nucleoside hydrolase"/>
    <property type="match status" value="1"/>
</dbReference>